<evidence type="ECO:0000313" key="10">
    <source>
        <dbReference type="Proteomes" id="UP000005707"/>
    </source>
</evidence>
<dbReference type="InParanoid" id="F7PWD9"/>
<organism evidence="9 10">
    <name type="scientific">Haloplasma contractile SSD-17B</name>
    <dbReference type="NCBI Taxonomy" id="1033810"/>
    <lineage>
        <taxon>Bacteria</taxon>
        <taxon>Bacillati</taxon>
        <taxon>Mycoplasmatota</taxon>
        <taxon>Mollicutes</taxon>
        <taxon>Haloplasmatales</taxon>
        <taxon>Haloplasmataceae</taxon>
        <taxon>Haloplasma</taxon>
    </lineage>
</organism>
<keyword evidence="5 8" id="KW-0812">Transmembrane</keyword>
<keyword evidence="6 8" id="KW-1133">Transmembrane helix</keyword>
<reference evidence="9 10" key="1">
    <citation type="journal article" date="2011" name="J. Bacteriol.">
        <title>Genome sequence of Haloplasma contractile, an unusual contractile bacterium from a deep-sea anoxic brine lake.</title>
        <authorList>
            <person name="Antunes A."/>
            <person name="Alam I."/>
            <person name="El Dorry H."/>
            <person name="Siam R."/>
            <person name="Robertson A."/>
            <person name="Bajic V.B."/>
            <person name="Stingl U."/>
        </authorList>
    </citation>
    <scope>NUCLEOTIDE SEQUENCE [LARGE SCALE GENOMIC DNA]</scope>
    <source>
        <strain evidence="9 10">SSD-17B</strain>
    </source>
</reference>
<evidence type="ECO:0000256" key="7">
    <source>
        <dbReference type="ARBA" id="ARBA00023136"/>
    </source>
</evidence>
<reference evidence="9 10" key="2">
    <citation type="journal article" date="2013" name="PLoS ONE">
        <title>INDIGO - INtegrated Data Warehouse of MIcrobial GenOmes with Examples from the Red Sea Extremophiles.</title>
        <authorList>
            <person name="Alam I."/>
            <person name="Antunes A."/>
            <person name="Kamau A.A."/>
            <person name="Ba Alawi W."/>
            <person name="Kalkatawi M."/>
            <person name="Stingl U."/>
            <person name="Bajic V.B."/>
        </authorList>
    </citation>
    <scope>NUCLEOTIDE SEQUENCE [LARGE SCALE GENOMIC DNA]</scope>
    <source>
        <strain evidence="9 10">SSD-17B</strain>
    </source>
</reference>
<dbReference type="Proteomes" id="UP000005707">
    <property type="component" value="Unassembled WGS sequence"/>
</dbReference>
<dbReference type="PANTHER" id="PTHR34975:SF2">
    <property type="entry name" value="SPORE GERMINATION PROTEIN A2"/>
    <property type="match status" value="1"/>
</dbReference>
<feature type="transmembrane region" description="Helical" evidence="8">
    <location>
        <begin position="12"/>
        <end position="30"/>
    </location>
</feature>
<dbReference type="eggNOG" id="COG1457">
    <property type="taxonomic scope" value="Bacteria"/>
</dbReference>
<dbReference type="RefSeq" id="WP_008825981.1">
    <property type="nucleotide sequence ID" value="NZ_AFNU02000002.1"/>
</dbReference>
<accession>F7PWD9</accession>
<dbReference type="AlphaFoldDB" id="F7PWD9"/>
<dbReference type="NCBIfam" id="TIGR00912">
    <property type="entry name" value="2A0309"/>
    <property type="match status" value="1"/>
</dbReference>
<dbReference type="InterPro" id="IPR004761">
    <property type="entry name" value="Spore_GerAB"/>
</dbReference>
<evidence type="ECO:0000256" key="4">
    <source>
        <dbReference type="ARBA" id="ARBA00022544"/>
    </source>
</evidence>
<dbReference type="GO" id="GO:0016020">
    <property type="term" value="C:membrane"/>
    <property type="evidence" value="ECO:0007669"/>
    <property type="project" value="UniProtKB-SubCell"/>
</dbReference>
<dbReference type="EMBL" id="AFNU02000002">
    <property type="protein sequence ID" value="ERJ13290.1"/>
    <property type="molecule type" value="Genomic_DNA"/>
</dbReference>
<feature type="transmembrane region" description="Helical" evidence="8">
    <location>
        <begin position="268"/>
        <end position="293"/>
    </location>
</feature>
<evidence type="ECO:0000313" key="9">
    <source>
        <dbReference type="EMBL" id="ERJ13290.1"/>
    </source>
</evidence>
<evidence type="ECO:0000256" key="8">
    <source>
        <dbReference type="SAM" id="Phobius"/>
    </source>
</evidence>
<feature type="transmembrane region" description="Helical" evidence="8">
    <location>
        <begin position="336"/>
        <end position="355"/>
    </location>
</feature>
<dbReference type="PANTHER" id="PTHR34975">
    <property type="entry name" value="SPORE GERMINATION PROTEIN A2"/>
    <property type="match status" value="1"/>
</dbReference>
<feature type="transmembrane region" description="Helical" evidence="8">
    <location>
        <begin position="104"/>
        <end position="128"/>
    </location>
</feature>
<keyword evidence="4" id="KW-0309">Germination</keyword>
<protein>
    <submittedName>
        <fullName evidence="9">Spore germination protein</fullName>
    </submittedName>
</protein>
<dbReference type="OrthoDB" id="1675410at2"/>
<sequence>MQKELITSKQGISIMILFLFGSTVVVGSGGDAKQDAWIAIILGFFFSLPFIWLYGKILETFPGKDLFEVIIEVFGLSFGKLIILLFSWYAIHLGALVVRNFTEFIHIVSLTSTPQYVIAAFMGLISIYMVKSGVEVMGRWASFMLPFILIIIYINIGLLIKDMNWLNLKPVLYDGFKPLIKPSFSVFSFPFAETVLFTAVLSSLKLKQNTSYGKVFFISALIGGVTILLATLRNLLILGSHTTEVLFFPSFTANKIINIGDILERVEISISMVFLLSGLIKLSICLLVASKGVSKLFNFKEIKDIVTPVALLLLTLSCIIYESANEMVEWITVYPYYAIPFQIILPIFIYVSMLYKLKLKKK</sequence>
<dbReference type="Pfam" id="PF03845">
    <property type="entry name" value="Spore_permease"/>
    <property type="match status" value="1"/>
</dbReference>
<evidence type="ECO:0000256" key="1">
    <source>
        <dbReference type="ARBA" id="ARBA00004141"/>
    </source>
</evidence>
<feature type="transmembrane region" description="Helical" evidence="8">
    <location>
        <begin position="216"/>
        <end position="238"/>
    </location>
</feature>
<evidence type="ECO:0000256" key="2">
    <source>
        <dbReference type="ARBA" id="ARBA00007998"/>
    </source>
</evidence>
<feature type="transmembrane region" description="Helical" evidence="8">
    <location>
        <begin position="140"/>
        <end position="160"/>
    </location>
</feature>
<keyword evidence="3" id="KW-0813">Transport</keyword>
<comment type="caution">
    <text evidence="9">The sequence shown here is derived from an EMBL/GenBank/DDBJ whole genome shotgun (WGS) entry which is preliminary data.</text>
</comment>
<keyword evidence="10" id="KW-1185">Reference proteome</keyword>
<evidence type="ECO:0000256" key="5">
    <source>
        <dbReference type="ARBA" id="ARBA00022692"/>
    </source>
</evidence>
<feature type="transmembrane region" description="Helical" evidence="8">
    <location>
        <begin position="36"/>
        <end position="54"/>
    </location>
</feature>
<comment type="subcellular location">
    <subcellularLocation>
        <location evidence="1">Membrane</location>
        <topology evidence="1">Multi-pass membrane protein</topology>
    </subcellularLocation>
</comment>
<keyword evidence="7 8" id="KW-0472">Membrane</keyword>
<dbReference type="STRING" id="1033810.HLPCO_000919"/>
<feature type="transmembrane region" description="Helical" evidence="8">
    <location>
        <begin position="66"/>
        <end position="92"/>
    </location>
</feature>
<feature type="transmembrane region" description="Helical" evidence="8">
    <location>
        <begin position="305"/>
        <end position="324"/>
    </location>
</feature>
<proteinExistence type="inferred from homology"/>
<dbReference type="GO" id="GO:0009847">
    <property type="term" value="P:spore germination"/>
    <property type="evidence" value="ECO:0007669"/>
    <property type="project" value="InterPro"/>
</dbReference>
<evidence type="ECO:0000256" key="3">
    <source>
        <dbReference type="ARBA" id="ARBA00022448"/>
    </source>
</evidence>
<comment type="similarity">
    <text evidence="2">Belongs to the amino acid-polyamine-organocation (APC) superfamily. Spore germination protein (SGP) (TC 2.A.3.9) family.</text>
</comment>
<evidence type="ECO:0000256" key="6">
    <source>
        <dbReference type="ARBA" id="ARBA00022989"/>
    </source>
</evidence>
<name>F7PWD9_9MOLU</name>
<gene>
    <name evidence="9" type="ORF">HLPCO_000919</name>
</gene>